<dbReference type="Pfam" id="PF05015">
    <property type="entry name" value="HigB-like_toxin"/>
    <property type="match status" value="1"/>
</dbReference>
<sequence length="93" mass="10769">MIQTFADKQTAAIFHGLEVRKLPKTIQATARRKLKLIDSAAMLESLRMPPGNRLEQLKGNRTGQWSIRINDQWCICFTWRDGHAFDAEIVDYH</sequence>
<keyword evidence="2" id="KW-1185">Reference proteome</keyword>
<dbReference type="OrthoDB" id="9801102at2"/>
<protein>
    <submittedName>
        <fullName evidence="1">HigB toxin protein</fullName>
    </submittedName>
</protein>
<accession>A0A401JZX4</accession>
<dbReference type="SUPFAM" id="SSF143011">
    <property type="entry name" value="RelE-like"/>
    <property type="match status" value="1"/>
</dbReference>
<evidence type="ECO:0000313" key="1">
    <source>
        <dbReference type="EMBL" id="GCB02220.1"/>
    </source>
</evidence>
<comment type="caution">
    <text evidence="1">The sequence shown here is derived from an EMBL/GenBank/DDBJ whole genome shotgun (WGS) entry which is preliminary data.</text>
</comment>
<evidence type="ECO:0000313" key="2">
    <source>
        <dbReference type="Proteomes" id="UP000286806"/>
    </source>
</evidence>
<dbReference type="InterPro" id="IPR035093">
    <property type="entry name" value="RelE/ParE_toxin_dom_sf"/>
</dbReference>
<dbReference type="AlphaFoldDB" id="A0A401JZX4"/>
<dbReference type="PANTHER" id="PTHR40266">
    <property type="entry name" value="TOXIN HIGB-1"/>
    <property type="match status" value="1"/>
</dbReference>
<reference evidence="1 2" key="1">
    <citation type="journal article" date="2019" name="Front. Microbiol.">
        <title>Genomes of Neutrophilic Sulfur-Oxidizing Chemolithoautotrophs Representing 9 Proteobacterial Species From 8 Genera.</title>
        <authorList>
            <person name="Watanabe T."/>
            <person name="Kojima H."/>
            <person name="Umezawa K."/>
            <person name="Hori C."/>
            <person name="Takasuka T.E."/>
            <person name="Kato Y."/>
            <person name="Fukui M."/>
        </authorList>
    </citation>
    <scope>NUCLEOTIDE SEQUENCE [LARGE SCALE GENOMIC DNA]</scope>
    <source>
        <strain evidence="1 2">TTN</strain>
    </source>
</reference>
<gene>
    <name evidence="1" type="ORF">SFMTTN_3040</name>
</gene>
<proteinExistence type="predicted"/>
<dbReference type="InterPro" id="IPR007711">
    <property type="entry name" value="HigB-1"/>
</dbReference>
<dbReference type="RefSeq" id="WP_124705966.1">
    <property type="nucleotide sequence ID" value="NZ_BGOW01000036.1"/>
</dbReference>
<dbReference type="Proteomes" id="UP000286806">
    <property type="component" value="Unassembled WGS sequence"/>
</dbReference>
<dbReference type="Gene3D" id="3.30.2310.20">
    <property type="entry name" value="RelE-like"/>
    <property type="match status" value="1"/>
</dbReference>
<dbReference type="EMBL" id="BGOW01000036">
    <property type="protein sequence ID" value="GCB02220.1"/>
    <property type="molecule type" value="Genomic_DNA"/>
</dbReference>
<dbReference type="PANTHER" id="PTHR40266:SF2">
    <property type="entry name" value="TOXIN HIGB-1"/>
    <property type="match status" value="1"/>
</dbReference>
<name>A0A401JZX4_9PROT</name>
<organism evidence="1 2">
    <name type="scientific">Sulfuriferula multivorans</name>
    <dbReference type="NCBI Taxonomy" id="1559896"/>
    <lineage>
        <taxon>Bacteria</taxon>
        <taxon>Pseudomonadati</taxon>
        <taxon>Pseudomonadota</taxon>
        <taxon>Betaproteobacteria</taxon>
        <taxon>Nitrosomonadales</taxon>
        <taxon>Sulfuricellaceae</taxon>
        <taxon>Sulfuriferula</taxon>
    </lineage>
</organism>